<feature type="compositionally biased region" description="Basic residues" evidence="8">
    <location>
        <begin position="690"/>
        <end position="699"/>
    </location>
</feature>
<keyword evidence="5 9" id="KW-0812">Transmembrane</keyword>
<feature type="compositionally biased region" description="Basic and acidic residues" evidence="8">
    <location>
        <begin position="881"/>
        <end position="893"/>
    </location>
</feature>
<keyword evidence="4" id="KW-0762">Sugar transport</keyword>
<comment type="subcellular location">
    <subcellularLocation>
        <location evidence="1">Membrane</location>
        <topology evidence="1">Multi-pass membrane protein</topology>
    </subcellularLocation>
</comment>
<feature type="compositionally biased region" description="Basic residues" evidence="8">
    <location>
        <begin position="750"/>
        <end position="761"/>
    </location>
</feature>
<evidence type="ECO:0000256" key="8">
    <source>
        <dbReference type="SAM" id="MobiDB-lite"/>
    </source>
</evidence>
<dbReference type="PROSITE" id="PS00217">
    <property type="entry name" value="SUGAR_TRANSPORT_2"/>
    <property type="match status" value="1"/>
</dbReference>
<feature type="transmembrane region" description="Helical" evidence="9">
    <location>
        <begin position="94"/>
        <end position="118"/>
    </location>
</feature>
<protein>
    <submittedName>
        <fullName evidence="11">(rape) hypothetical protein</fullName>
    </submittedName>
</protein>
<evidence type="ECO:0000313" key="11">
    <source>
        <dbReference type="EMBL" id="CAF2333965.1"/>
    </source>
</evidence>
<feature type="transmembrane region" description="Helical" evidence="9">
    <location>
        <begin position="259"/>
        <end position="278"/>
    </location>
</feature>
<evidence type="ECO:0000256" key="1">
    <source>
        <dbReference type="ARBA" id="ARBA00004141"/>
    </source>
</evidence>
<evidence type="ECO:0000256" key="5">
    <source>
        <dbReference type="ARBA" id="ARBA00022692"/>
    </source>
</evidence>
<organism evidence="11">
    <name type="scientific">Brassica napus</name>
    <name type="common">Rape</name>
    <dbReference type="NCBI Taxonomy" id="3708"/>
    <lineage>
        <taxon>Eukaryota</taxon>
        <taxon>Viridiplantae</taxon>
        <taxon>Streptophyta</taxon>
        <taxon>Embryophyta</taxon>
        <taxon>Tracheophyta</taxon>
        <taxon>Spermatophyta</taxon>
        <taxon>Magnoliopsida</taxon>
        <taxon>eudicotyledons</taxon>
        <taxon>Gunneridae</taxon>
        <taxon>Pentapetalae</taxon>
        <taxon>rosids</taxon>
        <taxon>malvids</taxon>
        <taxon>Brassicales</taxon>
        <taxon>Brassicaceae</taxon>
        <taxon>Brassiceae</taxon>
        <taxon>Brassica</taxon>
    </lineage>
</organism>
<feature type="transmembrane region" description="Helical" evidence="9">
    <location>
        <begin position="171"/>
        <end position="193"/>
    </location>
</feature>
<dbReference type="InterPro" id="IPR050820">
    <property type="entry name" value="MFS_Sugar_Transporter"/>
</dbReference>
<keyword evidence="3" id="KW-0813">Transport</keyword>
<dbReference type="InterPro" id="IPR036259">
    <property type="entry name" value="MFS_trans_sf"/>
</dbReference>
<evidence type="ECO:0000256" key="9">
    <source>
        <dbReference type="SAM" id="Phobius"/>
    </source>
</evidence>
<reference evidence="11" key="1">
    <citation type="submission" date="2021-01" db="EMBL/GenBank/DDBJ databases">
        <authorList>
            <consortium name="Genoscope - CEA"/>
            <person name="William W."/>
        </authorList>
    </citation>
    <scope>NUCLEOTIDE SEQUENCE</scope>
</reference>
<dbReference type="GO" id="GO:0022857">
    <property type="term" value="F:transmembrane transporter activity"/>
    <property type="evidence" value="ECO:0007669"/>
    <property type="project" value="InterPro"/>
</dbReference>
<name>A0A817B8K5_BRANA</name>
<evidence type="ECO:0000256" key="7">
    <source>
        <dbReference type="ARBA" id="ARBA00023136"/>
    </source>
</evidence>
<feature type="transmembrane region" description="Helical" evidence="9">
    <location>
        <begin position="449"/>
        <end position="476"/>
    </location>
</feature>
<feature type="transmembrane region" description="Helical" evidence="9">
    <location>
        <begin position="199"/>
        <end position="217"/>
    </location>
</feature>
<dbReference type="InterPro" id="IPR005828">
    <property type="entry name" value="MFS_sugar_transport-like"/>
</dbReference>
<feature type="region of interest" description="Disordered" evidence="8">
    <location>
        <begin position="644"/>
        <end position="793"/>
    </location>
</feature>
<keyword evidence="7 9" id="KW-0472">Membrane</keyword>
<dbReference type="CDD" id="cd17362">
    <property type="entry name" value="MFS_GLUT10_12_Class3_like"/>
    <property type="match status" value="1"/>
</dbReference>
<feature type="compositionally biased region" description="Basic and acidic residues" evidence="8">
    <location>
        <begin position="779"/>
        <end position="793"/>
    </location>
</feature>
<feature type="region of interest" description="Disordered" evidence="8">
    <location>
        <begin position="881"/>
        <end position="971"/>
    </location>
</feature>
<evidence type="ECO:0000256" key="2">
    <source>
        <dbReference type="ARBA" id="ARBA00010992"/>
    </source>
</evidence>
<accession>A0A817B8K5</accession>
<dbReference type="Pfam" id="PF12043">
    <property type="entry name" value="DUF3527"/>
    <property type="match status" value="1"/>
</dbReference>
<dbReference type="InterPro" id="IPR021916">
    <property type="entry name" value="DUF3527"/>
</dbReference>
<feature type="transmembrane region" description="Helical" evidence="9">
    <location>
        <begin position="488"/>
        <end position="507"/>
    </location>
</feature>
<evidence type="ECO:0000256" key="6">
    <source>
        <dbReference type="ARBA" id="ARBA00022989"/>
    </source>
</evidence>
<feature type="transmembrane region" description="Helical" evidence="9">
    <location>
        <begin position="138"/>
        <end position="159"/>
    </location>
</feature>
<sequence>MAFAISTQSHFAIRPLQLNQFKNSCPRAFLGSCFKPRPDSSYLRSKELPKLGLVPRHRQKFQVGVGTGGELADSGEVADSVASDAPESFSWSSVILPFIFPALGGLLFGYDIGATSGATLSLQSATLSGTTWFNLSPVQLGLVVSGSLYGALLGSTLVYGIADFLGRRRELIIASGLYLLGSLITGCAPDLNVLLLGRLLYGLGIGLAMHGAPLYIAETCPSQIRGTLISLKELFIVLGILLGFSVGSFEIDVVGGWRYMYGFGTPVALLMGLGMWSLPPSPRWLLLRAVQGKGALQEYKDKAMVALSKLRGRPPGDKLSEKLVDDALLSVKTAYEDEEKSGGNFLEVFQGPNLKALTIGGGLVLFQQITGQPSVLYYAGSILQTAGFSAAADATRVSVIIGVFKLLMTWVAVAKVDDLGRRPLLIGGVSGIAISLFLLSAYYKFLGGFPLVAVGALLLYVGCYQISFGPISWLMVSEIFPLRTRGRGISLAVLTNFGSNAIVTFAFSPLKLLLFRIFTFFADSSLSSSSSSEIFVDSLCVSSSPSPTICIFFHTFVVLSYYPMERNKPAESRAGDEPELLKYMSKLPVFLERADTHTPQEKLLSVGVLDWDRLQKWQHSHNRMMPVKSRYPSVVYQTDASLVPHRDESSAGPSNAHNRPRKHRSSRQSNLMSNPGGETVREYRETIGGTRKKKHRGHRSFGIPDEQLGPITDAQEGCEKKDLKEKIGPKLGTSEAGVNMEVNSKVDGSRRKKSEKKSRERKRYDHDGELGRSQQGEAKLYDSSKKLGREEAKTCKRSSTNKVSVGHGVEVNYCAQHSCSLPCKADGCSAKSNIALADADPNRNSAKISQCVPLSAKASNTSSRGKISEDRASSLLSVKHCGDEPAQRQDSTSHKPVSKKGRSISPFQRLSFSMGKASNTNSERVADSTTQPESMANSTKTVSQNSALSSGVDGLNCNKPSENDTTTTSHLRRFLEPLLKPRATHSDNSVEGPRGQGVQRIKLGIKGCRSVNVNDSAHEKKVGSSMVRAVLRVTVKNNQPLFTFAVNKETDIIAATQKKMGSSDEGECTSVYSFFSIKDHKRNSAWLNQRSRGQTHGIISDVVAQMRVSSSFRSGFIREFVLFSVELDQESTEKSDVQLKNELAAIIVKMPRWFNRRASVNTVHDHTALSKGFGDPIKDRAFDQDISATVILQSGVHSMPHKGGPSSLIQRWRTGGSCDCGGWDMGCNLIILTNQHNNSCKNSTTSNSPPSSNRFELYFLGEQAEEHPFLSYKPIKEGLYSVVYDSSLSQLQAFSICMALAESRKMTEITLEQKSSCDERKARAETVPNGNTIGYEAPLSPVGRV</sequence>
<dbReference type="PANTHER" id="PTHR48023:SF6">
    <property type="entry name" value="D-XYLOSE-PROTON SYMPORTER-LIKE 3, CHLOROPLASTIC"/>
    <property type="match status" value="1"/>
</dbReference>
<dbReference type="InterPro" id="IPR005829">
    <property type="entry name" value="Sugar_transporter_CS"/>
</dbReference>
<dbReference type="PROSITE" id="PS50850">
    <property type="entry name" value="MFS"/>
    <property type="match status" value="1"/>
</dbReference>
<feature type="compositionally biased region" description="Basic and acidic residues" evidence="8">
    <location>
        <begin position="717"/>
        <end position="728"/>
    </location>
</feature>
<feature type="transmembrane region" description="Helical" evidence="9">
    <location>
        <begin position="423"/>
        <end position="443"/>
    </location>
</feature>
<feature type="transmembrane region" description="Helical" evidence="9">
    <location>
        <begin position="229"/>
        <end position="247"/>
    </location>
</feature>
<dbReference type="FunFam" id="1.20.1250.20:FF:000118">
    <property type="entry name" value="D-xylose-proton symporter-like 3, chloroplastic"/>
    <property type="match status" value="1"/>
</dbReference>
<dbReference type="Gene3D" id="1.20.1250.20">
    <property type="entry name" value="MFS general substrate transporter like domains"/>
    <property type="match status" value="1"/>
</dbReference>
<dbReference type="PANTHER" id="PTHR48023">
    <property type="entry name" value="D-XYLOSE-PROTON SYMPORTER-LIKE 2"/>
    <property type="match status" value="1"/>
</dbReference>
<gene>
    <name evidence="11" type="ORF">DARMORV10_A10P16280.1</name>
</gene>
<dbReference type="NCBIfam" id="TIGR00879">
    <property type="entry name" value="SP"/>
    <property type="match status" value="1"/>
</dbReference>
<dbReference type="PRINTS" id="PR00171">
    <property type="entry name" value="SUGRTRNSPORT"/>
</dbReference>
<feature type="compositionally biased region" description="Polar residues" evidence="8">
    <location>
        <begin position="958"/>
        <end position="969"/>
    </location>
</feature>
<evidence type="ECO:0000259" key="10">
    <source>
        <dbReference type="PROSITE" id="PS50850"/>
    </source>
</evidence>
<dbReference type="GO" id="GO:0016020">
    <property type="term" value="C:membrane"/>
    <property type="evidence" value="ECO:0007669"/>
    <property type="project" value="UniProtKB-SubCell"/>
</dbReference>
<evidence type="ECO:0000256" key="4">
    <source>
        <dbReference type="ARBA" id="ARBA00022597"/>
    </source>
</evidence>
<dbReference type="GO" id="GO:1904659">
    <property type="term" value="P:D-glucose transmembrane transport"/>
    <property type="evidence" value="ECO:0007669"/>
    <property type="project" value="UniProtKB-ARBA"/>
</dbReference>
<dbReference type="Proteomes" id="UP001295469">
    <property type="component" value="Chromosome A10"/>
</dbReference>
<dbReference type="SUPFAM" id="SSF103473">
    <property type="entry name" value="MFS general substrate transporter"/>
    <property type="match status" value="1"/>
</dbReference>
<proteinExistence type="inferred from homology"/>
<feature type="domain" description="Major facilitator superfamily (MFS) profile" evidence="10">
    <location>
        <begin position="97"/>
        <end position="540"/>
    </location>
</feature>
<dbReference type="InterPro" id="IPR003663">
    <property type="entry name" value="Sugar/inositol_transpt"/>
</dbReference>
<comment type="similarity">
    <text evidence="2">Belongs to the major facilitator superfamily. Sugar transporter (TC 2.A.1.1) family.</text>
</comment>
<keyword evidence="6 9" id="KW-1133">Transmembrane helix</keyword>
<dbReference type="EMBL" id="HG994364">
    <property type="protein sequence ID" value="CAF2333965.1"/>
    <property type="molecule type" value="Genomic_DNA"/>
</dbReference>
<feature type="compositionally biased region" description="Polar residues" evidence="8">
    <location>
        <begin position="905"/>
        <end position="949"/>
    </location>
</feature>
<dbReference type="Pfam" id="PF00083">
    <property type="entry name" value="Sugar_tr"/>
    <property type="match status" value="1"/>
</dbReference>
<evidence type="ECO:0000256" key="3">
    <source>
        <dbReference type="ARBA" id="ARBA00022448"/>
    </source>
</evidence>
<dbReference type="GO" id="GO:0005737">
    <property type="term" value="C:cytoplasm"/>
    <property type="evidence" value="ECO:0007669"/>
    <property type="project" value="UniProtKB-ARBA"/>
</dbReference>
<dbReference type="InterPro" id="IPR020846">
    <property type="entry name" value="MFS_dom"/>
</dbReference>